<evidence type="ECO:0000256" key="1">
    <source>
        <dbReference type="SAM" id="MobiDB-lite"/>
    </source>
</evidence>
<dbReference type="Gene3D" id="1.25.40.10">
    <property type="entry name" value="Tetratricopeptide repeat domain"/>
    <property type="match status" value="1"/>
</dbReference>
<organism evidence="2 3">
    <name type="scientific">Prochlorothrix hollandica PCC 9006 = CALU 1027</name>
    <dbReference type="NCBI Taxonomy" id="317619"/>
    <lineage>
        <taxon>Bacteria</taxon>
        <taxon>Bacillati</taxon>
        <taxon>Cyanobacteriota</taxon>
        <taxon>Cyanophyceae</taxon>
        <taxon>Prochlorotrichales</taxon>
        <taxon>Prochlorotrichaceae</taxon>
        <taxon>Prochlorothrix</taxon>
    </lineage>
</organism>
<evidence type="ECO:0008006" key="4">
    <source>
        <dbReference type="Google" id="ProtNLM"/>
    </source>
</evidence>
<feature type="compositionally biased region" description="Pro residues" evidence="1">
    <location>
        <begin position="284"/>
        <end position="296"/>
    </location>
</feature>
<reference evidence="2" key="1">
    <citation type="submission" date="2012-04" db="EMBL/GenBank/DDBJ databases">
        <authorList>
            <person name="Borisov I.G."/>
            <person name="Ivanikova N.V."/>
            <person name="Pinevich A.V."/>
        </authorList>
    </citation>
    <scope>NUCLEOTIDE SEQUENCE</scope>
    <source>
        <strain evidence="2">CALU 1027</strain>
    </source>
</reference>
<dbReference type="InterPro" id="IPR011990">
    <property type="entry name" value="TPR-like_helical_dom_sf"/>
</dbReference>
<accession>A0A0M2PZZ3</accession>
<evidence type="ECO:0000313" key="2">
    <source>
        <dbReference type="EMBL" id="KKJ00638.1"/>
    </source>
</evidence>
<dbReference type="RefSeq" id="WP_017714482.1">
    <property type="nucleotide sequence ID" value="NZ_KB235944.1"/>
</dbReference>
<dbReference type="eggNOG" id="COG0457">
    <property type="taxonomic scope" value="Bacteria"/>
</dbReference>
<feature type="region of interest" description="Disordered" evidence="1">
    <location>
        <begin position="284"/>
        <end position="315"/>
    </location>
</feature>
<keyword evidence="3" id="KW-1185">Reference proteome</keyword>
<proteinExistence type="predicted"/>
<dbReference type="STRING" id="317619.GCA_000332315_04378"/>
<sequence length="395" mass="44846">MINQLAAAFDRQDYRTAAQLLQTLEQDPQQQANPDPWVLFYRGRLQEVAGQLDSAERTFQRVLKLTTHLRLTNLSRQSIQRVQTIEREQRQRALAQATADPASGEPGCLVLQPVDPELKAQVAPRLGRLLKLDPYTVRLQLPTRQWRFYRTGAIGELRFYVQAMAELGVPAFCVPLSRINTLPVFRVTQCQTEGQTAQFTCQSHTDEPGTLTVGWDEVKLWVEGLLPLFESVVDRGYWGLSTVRKDKTQDYAQVVDLHLPDRGCIVRLCDRTYVFPGYVFPDAPPTATDPPRPDQPSPSLGRSPTAPLQAKAGNTLPGTHHQKWVQILTTLRQQLPHLEPWTAFNAFAKTALDHTIFLEQIPPHLHLLRREDCPWDNAFHLYSTLAHIQSFDPTP</sequence>
<name>A0A0M2PZZ3_PROHO</name>
<dbReference type="EMBL" id="AJTX02000003">
    <property type="protein sequence ID" value="KKJ00638.1"/>
    <property type="molecule type" value="Genomic_DNA"/>
</dbReference>
<gene>
    <name evidence="2" type="ORF">PROH_04850</name>
</gene>
<dbReference type="Proteomes" id="UP000034681">
    <property type="component" value="Unassembled WGS sequence"/>
</dbReference>
<dbReference type="OrthoDB" id="478276at2"/>
<comment type="caution">
    <text evidence="2">The sequence shown here is derived from an EMBL/GenBank/DDBJ whole genome shotgun (WGS) entry which is preliminary data.</text>
</comment>
<evidence type="ECO:0000313" key="3">
    <source>
        <dbReference type="Proteomes" id="UP000034681"/>
    </source>
</evidence>
<dbReference type="AlphaFoldDB" id="A0A0M2PZZ3"/>
<protein>
    <recommendedName>
        <fullName evidence="4">Cyclic nucleotide-binding protein</fullName>
    </recommendedName>
</protein>